<dbReference type="EMBL" id="MN988529">
    <property type="protein sequence ID" value="QIG73180.1"/>
    <property type="molecule type" value="Genomic_DNA"/>
</dbReference>
<reference evidence="1" key="1">
    <citation type="submission" date="2020-01" db="EMBL/GenBank/DDBJ databases">
        <title>Patterns of diversity and host range of bacteriophage communities associated with bean-nodulatin bacteria.</title>
        <authorList>
            <person name="Vann Cauwenberghe J."/>
            <person name="Santamaria R.I."/>
            <person name="Bustos P."/>
            <person name="Juarez S."/>
            <person name="Gonzalez V."/>
        </authorList>
    </citation>
    <scope>NUCLEOTIDE SEQUENCE</scope>
</reference>
<accession>A0A7S5REB4</accession>
<dbReference type="Proteomes" id="UP000639704">
    <property type="component" value="Segment"/>
</dbReference>
<gene>
    <name evidence="1" type="ORF">EVC01_016</name>
</gene>
<proteinExistence type="predicted"/>
<sequence length="52" mass="6267">MARLIERIKAQFGWSWTMWHKYGIEITRYGIEVSVGKYSGTLYWVPHYRSDV</sequence>
<protein>
    <submittedName>
        <fullName evidence="1">Uncharacterized protein</fullName>
    </submittedName>
</protein>
<keyword evidence="2" id="KW-1185">Reference proteome</keyword>
<evidence type="ECO:0000313" key="2">
    <source>
        <dbReference type="Proteomes" id="UP000639704"/>
    </source>
</evidence>
<organism evidence="1 2">
    <name type="scientific">Rhizobium phage RHph_I38</name>
    <dbReference type="NCBI Taxonomy" id="2509734"/>
    <lineage>
        <taxon>Viruses</taxon>
        <taxon>Duplodnaviria</taxon>
        <taxon>Heunggongvirae</taxon>
        <taxon>Uroviricota</taxon>
        <taxon>Caudoviricetes</taxon>
        <taxon>Autographivirales</taxon>
        <taxon>Dunnvirinae</taxon>
        <taxon>Cuernavacavirus</taxon>
        <taxon>Cuernavacavirus RHphI38</taxon>
    </lineage>
</organism>
<name>A0A7S5REB4_9CAUD</name>
<evidence type="ECO:0000313" key="1">
    <source>
        <dbReference type="EMBL" id="QIG73180.1"/>
    </source>
</evidence>